<dbReference type="PANTHER" id="PTHR39447:SF2">
    <property type="entry name" value="ALPHA-L-ARABINOFURANOSIDASE B"/>
    <property type="match status" value="1"/>
</dbReference>
<dbReference type="GO" id="GO:0045493">
    <property type="term" value="P:xylan catabolic process"/>
    <property type="evidence" value="ECO:0007669"/>
    <property type="project" value="UniProtKB-KW"/>
</dbReference>
<dbReference type="UniPathway" id="UPA00667"/>
<sequence length="335" mass="33931">MSPSRNLAPGVIAALLPLVAAGPCDIYGSNGTPCVAAHSTTRALFSGYSSHLYQVQRDDGTTQDISPVSAGGVADAASQDSFCAGTSCVISIYDQSGNGNDLTRAPPGGAAQGPAQNGYDALADATAAKVTLGGSPVYGVYVAPGIGYRNDKTSKIPTGDAAQGIYAVLDGTRSNGACCFDYGNAETNDLDNGNAHMQALYFGLGTTGGKGSGDGPWVMADLENGVFAGADTGVVPGNPTANSRFVTGVVKGMPNYWEILVGDSTTGDLQTGWAGVRPTGYETMDQEGAIILGIGGDNSNSAEGTFYEGVITAGFPSDDVDKMVQADIVAAKYST</sequence>
<evidence type="ECO:0000313" key="6">
    <source>
        <dbReference type="Proteomes" id="UP000319160"/>
    </source>
</evidence>
<evidence type="ECO:0000259" key="4">
    <source>
        <dbReference type="Pfam" id="PF09206"/>
    </source>
</evidence>
<dbReference type="Pfam" id="PF09206">
    <property type="entry name" value="ArabFuran-catal"/>
    <property type="match status" value="1"/>
</dbReference>
<feature type="disulfide bond" evidence="2">
    <location>
        <begin position="83"/>
        <end position="88"/>
    </location>
</feature>
<evidence type="ECO:0000256" key="3">
    <source>
        <dbReference type="RuleBase" id="RU367111"/>
    </source>
</evidence>
<accession>A0A553HZJ1</accession>
<dbReference type="GO" id="GO:0046556">
    <property type="term" value="F:alpha-L-arabinofuranosidase activity"/>
    <property type="evidence" value="ECO:0007669"/>
    <property type="project" value="UniProtKB-UniRule"/>
</dbReference>
<keyword evidence="2" id="KW-1015">Disulfide bond</keyword>
<dbReference type="GO" id="GO:0031222">
    <property type="term" value="P:arabinan catabolic process"/>
    <property type="evidence" value="ECO:0007669"/>
    <property type="project" value="UniProtKB-UniRule"/>
</dbReference>
<keyword evidence="3" id="KW-0326">Glycosidase</keyword>
<comment type="pathway">
    <text evidence="3">Glycan metabolism; L-arabinan degradation.</text>
</comment>
<dbReference type="EC" id="3.2.1.55" evidence="3"/>
<organism evidence="5 6">
    <name type="scientific">Xylaria flabelliformis</name>
    <dbReference type="NCBI Taxonomy" id="2512241"/>
    <lineage>
        <taxon>Eukaryota</taxon>
        <taxon>Fungi</taxon>
        <taxon>Dikarya</taxon>
        <taxon>Ascomycota</taxon>
        <taxon>Pezizomycotina</taxon>
        <taxon>Sordariomycetes</taxon>
        <taxon>Xylariomycetidae</taxon>
        <taxon>Xylariales</taxon>
        <taxon>Xylariaceae</taxon>
        <taxon>Xylaria</taxon>
    </lineage>
</organism>
<dbReference type="GO" id="GO:0045490">
    <property type="term" value="P:pectin catabolic process"/>
    <property type="evidence" value="ECO:0007669"/>
    <property type="project" value="TreeGrafter"/>
</dbReference>
<gene>
    <name evidence="5" type="ORF">FHL15_005642</name>
</gene>
<protein>
    <recommendedName>
        <fullName evidence="3">Alpha-L-arabinofuranosidase</fullName>
        <ecNumber evidence="3">3.2.1.55</ecNumber>
    </recommendedName>
</protein>
<comment type="similarity">
    <text evidence="3">Belongs to the glycosyl hydrolase 54 family.</text>
</comment>
<keyword evidence="3" id="KW-0119">Carbohydrate metabolism</keyword>
<dbReference type="Gene3D" id="2.60.120.200">
    <property type="match status" value="1"/>
</dbReference>
<dbReference type="InterPro" id="IPR013320">
    <property type="entry name" value="ConA-like_dom_sf"/>
</dbReference>
<feature type="disulfide bond" evidence="2">
    <location>
        <begin position="24"/>
        <end position="34"/>
    </location>
</feature>
<dbReference type="InterPro" id="IPR038964">
    <property type="entry name" value="ABFB"/>
</dbReference>
<dbReference type="STRING" id="2512241.A0A553HZJ1"/>
<dbReference type="EMBL" id="VFLP01000029">
    <property type="protein sequence ID" value="TRX93367.1"/>
    <property type="molecule type" value="Genomic_DNA"/>
</dbReference>
<comment type="caution">
    <text evidence="5">The sequence shown here is derived from an EMBL/GenBank/DDBJ whole genome shotgun (WGS) entry which is preliminary data.</text>
</comment>
<keyword evidence="3" id="KW-0378">Hydrolase</keyword>
<feature type="disulfide bond" evidence="2">
    <location>
        <begin position="178"/>
        <end position="179"/>
    </location>
</feature>
<reference evidence="6" key="1">
    <citation type="submission" date="2019-06" db="EMBL/GenBank/DDBJ databases">
        <title>Draft genome sequence of the griseofulvin-producing fungus Xylaria cubensis strain G536.</title>
        <authorList>
            <person name="Mead M.E."/>
            <person name="Raja H.A."/>
            <person name="Steenwyk J.L."/>
            <person name="Knowles S.L."/>
            <person name="Oberlies N.H."/>
            <person name="Rokas A."/>
        </authorList>
    </citation>
    <scope>NUCLEOTIDE SEQUENCE [LARGE SCALE GENOMIC DNA]</scope>
    <source>
        <strain evidence="6">G536</strain>
    </source>
</reference>
<keyword evidence="3" id="KW-0964">Secreted</keyword>
<keyword evidence="3" id="KW-0732">Signal</keyword>
<feature type="domain" description="Alpha-L-arabinofuranosidase B catalytic" evidence="4">
    <location>
        <begin position="23"/>
        <end position="334"/>
    </location>
</feature>
<dbReference type="Proteomes" id="UP000319160">
    <property type="component" value="Unassembled WGS sequence"/>
</dbReference>
<feature type="active site" description="Proton donor" evidence="1">
    <location>
        <position position="297"/>
    </location>
</feature>
<feature type="active site" description="Nucleophile" evidence="1">
    <location>
        <position position="223"/>
    </location>
</feature>
<keyword evidence="3" id="KW-0858">Xylan degradation</keyword>
<keyword evidence="3" id="KW-0624">Polysaccharide degradation</keyword>
<proteinExistence type="inferred from homology"/>
<evidence type="ECO:0000256" key="2">
    <source>
        <dbReference type="PIRSR" id="PIRSR638964-3"/>
    </source>
</evidence>
<name>A0A553HZJ1_9PEZI</name>
<dbReference type="PANTHER" id="PTHR39447">
    <property type="entry name" value="ALPHA-L-ARABINOFURANOSIDASE B"/>
    <property type="match status" value="1"/>
</dbReference>
<feature type="chain" id="PRO_5027146983" description="Alpha-L-arabinofuranosidase" evidence="3">
    <location>
        <begin position="22"/>
        <end position="335"/>
    </location>
</feature>
<feature type="signal peptide" evidence="3">
    <location>
        <begin position="1"/>
        <end position="21"/>
    </location>
</feature>
<evidence type="ECO:0000256" key="1">
    <source>
        <dbReference type="PIRSR" id="PIRSR638964-1"/>
    </source>
</evidence>
<evidence type="ECO:0000313" key="5">
    <source>
        <dbReference type="EMBL" id="TRX93367.1"/>
    </source>
</evidence>
<keyword evidence="6" id="KW-1185">Reference proteome</keyword>
<dbReference type="InterPro" id="IPR015289">
    <property type="entry name" value="A-L-arabinofuranosidase_B_cat"/>
</dbReference>
<dbReference type="SUPFAM" id="SSF49899">
    <property type="entry name" value="Concanavalin A-like lectins/glucanases"/>
    <property type="match status" value="1"/>
</dbReference>
<dbReference type="GO" id="GO:0046373">
    <property type="term" value="P:L-arabinose metabolic process"/>
    <property type="evidence" value="ECO:0007669"/>
    <property type="project" value="UniProtKB-UniRule"/>
</dbReference>
<dbReference type="OrthoDB" id="157622at2759"/>
<dbReference type="AlphaFoldDB" id="A0A553HZJ1"/>
<dbReference type="GO" id="GO:0005576">
    <property type="term" value="C:extracellular region"/>
    <property type="evidence" value="ECO:0007669"/>
    <property type="project" value="UniProtKB-SubCell"/>
</dbReference>
<comment type="subcellular location">
    <subcellularLocation>
        <location evidence="3">Secreted</location>
    </subcellularLocation>
</comment>
<comment type="catalytic activity">
    <reaction evidence="3">
        <text>Hydrolysis of terminal non-reducing alpha-L-arabinofuranoside residues in alpha-L-arabinosides.</text>
        <dbReference type="EC" id="3.2.1.55"/>
    </reaction>
</comment>